<organism evidence="2 3">
    <name type="scientific">Thermophilibacter gallinarum</name>
    <dbReference type="NCBI Taxonomy" id="2779357"/>
    <lineage>
        <taxon>Bacteria</taxon>
        <taxon>Bacillati</taxon>
        <taxon>Actinomycetota</taxon>
        <taxon>Coriobacteriia</taxon>
        <taxon>Coriobacteriales</taxon>
        <taxon>Atopobiaceae</taxon>
        <taxon>Thermophilibacter</taxon>
    </lineage>
</organism>
<name>A0ABR9QSF3_9ACTN</name>
<accession>A0ABR9QSF3</accession>
<feature type="transmembrane region" description="Helical" evidence="1">
    <location>
        <begin position="47"/>
        <end position="67"/>
    </location>
</feature>
<dbReference type="Proteomes" id="UP001194273">
    <property type="component" value="Unassembled WGS sequence"/>
</dbReference>
<feature type="transmembrane region" description="Helical" evidence="1">
    <location>
        <begin position="6"/>
        <end position="26"/>
    </location>
</feature>
<feature type="transmembrane region" description="Helical" evidence="1">
    <location>
        <begin position="73"/>
        <end position="92"/>
    </location>
</feature>
<proteinExistence type="predicted"/>
<reference evidence="2 3" key="1">
    <citation type="submission" date="2020-10" db="EMBL/GenBank/DDBJ databases">
        <title>ChiBAC.</title>
        <authorList>
            <person name="Zenner C."/>
            <person name="Hitch T.C.A."/>
            <person name="Clavel T."/>
        </authorList>
    </citation>
    <scope>NUCLEOTIDE SEQUENCE [LARGE SCALE GENOMIC DNA]</scope>
    <source>
        <strain evidence="2 3">DSM 107455</strain>
    </source>
</reference>
<protein>
    <submittedName>
        <fullName evidence="2">Multidrug ABC transporter</fullName>
    </submittedName>
</protein>
<gene>
    <name evidence="2" type="ORF">INF26_03955</name>
</gene>
<dbReference type="SUPFAM" id="SSF103481">
    <property type="entry name" value="Multidrug resistance efflux transporter EmrE"/>
    <property type="match status" value="1"/>
</dbReference>
<keyword evidence="3" id="KW-1185">Reference proteome</keyword>
<keyword evidence="1" id="KW-0812">Transmembrane</keyword>
<dbReference type="Gene3D" id="1.10.3730.20">
    <property type="match status" value="1"/>
</dbReference>
<sequence>MSAGLLVFSGIYLFGVFISAVSQVLLKKSAMKEHDSVLAEYLNPQVIFAYAIFVCATLLSVVSYKVVPLSLGPILEATSYIYVTFFGVVIFGERITRRKALALALIVGGILVYSLGV</sequence>
<dbReference type="InterPro" id="IPR037185">
    <property type="entry name" value="EmrE-like"/>
</dbReference>
<keyword evidence="1" id="KW-1133">Transmembrane helix</keyword>
<evidence type="ECO:0000313" key="3">
    <source>
        <dbReference type="Proteomes" id="UP001194273"/>
    </source>
</evidence>
<evidence type="ECO:0000256" key="1">
    <source>
        <dbReference type="SAM" id="Phobius"/>
    </source>
</evidence>
<evidence type="ECO:0000313" key="2">
    <source>
        <dbReference type="EMBL" id="MBE5024005.1"/>
    </source>
</evidence>
<comment type="caution">
    <text evidence="2">The sequence shown here is derived from an EMBL/GenBank/DDBJ whole genome shotgun (WGS) entry which is preliminary data.</text>
</comment>
<dbReference type="EMBL" id="JADCJZ010000001">
    <property type="protein sequence ID" value="MBE5024005.1"/>
    <property type="molecule type" value="Genomic_DNA"/>
</dbReference>
<dbReference type="RefSeq" id="WP_193529402.1">
    <property type="nucleotide sequence ID" value="NZ_JADCJZ010000001.1"/>
</dbReference>
<feature type="transmembrane region" description="Helical" evidence="1">
    <location>
        <begin position="99"/>
        <end position="116"/>
    </location>
</feature>
<keyword evidence="1" id="KW-0472">Membrane</keyword>